<dbReference type="Pfam" id="PF07950">
    <property type="entry name" value="MCP1_TM"/>
    <property type="match status" value="1"/>
</dbReference>
<feature type="region of interest" description="Disordered" evidence="1">
    <location>
        <begin position="1"/>
        <end position="34"/>
    </location>
</feature>
<feature type="region of interest" description="Disordered" evidence="1">
    <location>
        <begin position="47"/>
        <end position="77"/>
    </location>
</feature>
<dbReference type="EMBL" id="ML119052">
    <property type="protein sequence ID" value="ROT41591.1"/>
    <property type="molecule type" value="Genomic_DNA"/>
</dbReference>
<keyword evidence="2" id="KW-0472">Membrane</keyword>
<proteinExistence type="predicted"/>
<feature type="transmembrane region" description="Helical" evidence="2">
    <location>
        <begin position="189"/>
        <end position="213"/>
    </location>
</feature>
<dbReference type="GO" id="GO:0005741">
    <property type="term" value="C:mitochondrial outer membrane"/>
    <property type="evidence" value="ECO:0007669"/>
    <property type="project" value="TreeGrafter"/>
</dbReference>
<dbReference type="OrthoDB" id="10259513at2759"/>
<protein>
    <submittedName>
        <fullName evidence="4">DUF1691-domain-containing protein</fullName>
    </submittedName>
</protein>
<keyword evidence="2" id="KW-0812">Transmembrane</keyword>
<feature type="transmembrane region" description="Helical" evidence="2">
    <location>
        <begin position="145"/>
        <end position="163"/>
    </location>
</feature>
<feature type="transmembrane region" description="Helical" evidence="2">
    <location>
        <begin position="242"/>
        <end position="261"/>
    </location>
</feature>
<evidence type="ECO:0000256" key="1">
    <source>
        <dbReference type="SAM" id="MobiDB-lite"/>
    </source>
</evidence>
<dbReference type="GeneID" id="39579918"/>
<dbReference type="GO" id="GO:0007005">
    <property type="term" value="P:mitochondrion organization"/>
    <property type="evidence" value="ECO:0007669"/>
    <property type="project" value="TreeGrafter"/>
</dbReference>
<reference evidence="4 5" key="1">
    <citation type="journal article" date="2018" name="Mol. Ecol.">
        <title>The obligate alkalophilic soda-lake fungus Sodiomyces alkalinus has shifted to a protein diet.</title>
        <authorList>
            <person name="Grum-Grzhimaylo A.A."/>
            <person name="Falkoski D.L."/>
            <person name="van den Heuvel J."/>
            <person name="Valero-Jimenez C.A."/>
            <person name="Min B."/>
            <person name="Choi I.G."/>
            <person name="Lipzen A."/>
            <person name="Daum C.G."/>
            <person name="Aanen D.K."/>
            <person name="Tsang A."/>
            <person name="Henrissat B."/>
            <person name="Bilanenko E.N."/>
            <person name="de Vries R.P."/>
            <person name="van Kan J.A.L."/>
            <person name="Grigoriev I.V."/>
            <person name="Debets A.J.M."/>
        </authorList>
    </citation>
    <scope>NUCLEOTIDE SEQUENCE [LARGE SCALE GENOMIC DNA]</scope>
    <source>
        <strain evidence="4 5">F11</strain>
    </source>
</reference>
<accession>A0A3N2Q480</accession>
<dbReference type="Proteomes" id="UP000272025">
    <property type="component" value="Unassembled WGS sequence"/>
</dbReference>
<name>A0A3N2Q480_SODAK</name>
<dbReference type="InterPro" id="IPR039960">
    <property type="entry name" value="MCP1"/>
</dbReference>
<organism evidence="4 5">
    <name type="scientific">Sodiomyces alkalinus (strain CBS 110278 / VKM F-3762 / F11)</name>
    <name type="common">Alkaliphilic filamentous fungus</name>
    <dbReference type="NCBI Taxonomy" id="1314773"/>
    <lineage>
        <taxon>Eukaryota</taxon>
        <taxon>Fungi</taxon>
        <taxon>Dikarya</taxon>
        <taxon>Ascomycota</taxon>
        <taxon>Pezizomycotina</taxon>
        <taxon>Sordariomycetes</taxon>
        <taxon>Hypocreomycetidae</taxon>
        <taxon>Glomerellales</taxon>
        <taxon>Plectosphaerellaceae</taxon>
        <taxon>Sodiomyces</taxon>
    </lineage>
</organism>
<evidence type="ECO:0000313" key="5">
    <source>
        <dbReference type="Proteomes" id="UP000272025"/>
    </source>
</evidence>
<gene>
    <name evidence="4" type="ORF">SODALDRAFT_331341</name>
</gene>
<dbReference type="PANTHER" id="PTHR38409:SF1">
    <property type="entry name" value="MITOCHONDRIAL ADAPTER PROTEIN MCP1"/>
    <property type="match status" value="1"/>
</dbReference>
<dbReference type="RefSeq" id="XP_028469397.1">
    <property type="nucleotide sequence ID" value="XM_028611440.1"/>
</dbReference>
<evidence type="ECO:0000256" key="2">
    <source>
        <dbReference type="SAM" id="Phobius"/>
    </source>
</evidence>
<feature type="domain" description="Mitochondrial adapter protein MCP1 transmembrane" evidence="3">
    <location>
        <begin position="207"/>
        <end position="329"/>
    </location>
</feature>
<evidence type="ECO:0000313" key="4">
    <source>
        <dbReference type="EMBL" id="ROT41591.1"/>
    </source>
</evidence>
<dbReference type="GO" id="GO:0055088">
    <property type="term" value="P:lipid homeostasis"/>
    <property type="evidence" value="ECO:0007669"/>
    <property type="project" value="InterPro"/>
</dbReference>
<dbReference type="AlphaFoldDB" id="A0A3N2Q480"/>
<dbReference type="PANTHER" id="PTHR38409">
    <property type="entry name" value="MDM10-COMPLEMENTING PROTEIN 1"/>
    <property type="match status" value="1"/>
</dbReference>
<dbReference type="InterPro" id="IPR012472">
    <property type="entry name" value="MCP1_TM"/>
</dbReference>
<feature type="transmembrane region" description="Helical" evidence="2">
    <location>
        <begin position="99"/>
        <end position="119"/>
    </location>
</feature>
<feature type="compositionally biased region" description="Low complexity" evidence="1">
    <location>
        <begin position="61"/>
        <end position="77"/>
    </location>
</feature>
<feature type="transmembrane region" description="Helical" evidence="2">
    <location>
        <begin position="302"/>
        <end position="326"/>
    </location>
</feature>
<keyword evidence="5" id="KW-1185">Reference proteome</keyword>
<sequence length="349" mass="37220">MDSYPLEETTPQDALDPLSQLEPSPIESPVLLPSVDNLADENLQDLHDLPEDSTTTPLDQSTASVSSTTVSSPTSTLGLSGTSHGAIYYLTRIQRYSSYLIPVFTSIHLTTTSLIPLLSRSVPASESYLLQAREIYQTPLSEPHLVVLPIAAHVASGLAIRLIRRARNLRRYYGVPPTARKPVPSGPRIWPPVSGIAVSGYVFTAALAAHAAVNRVLPLLVEGHSADVGLAFVGHGFARHPALAWSAYAVLLVAGCGHMVWGAAKWAGMAPVGLGLRGALGYAPPAEWVDDTTLVRRRRRRVWWAIQGAAAAFAAVWAAGGLGVVARGGLVEGWVGKIYDGLYDAVPFL</sequence>
<dbReference type="STRING" id="1314773.A0A3N2Q480"/>
<keyword evidence="2" id="KW-1133">Transmembrane helix</keyword>
<evidence type="ECO:0000259" key="3">
    <source>
        <dbReference type="Pfam" id="PF07950"/>
    </source>
</evidence>